<dbReference type="EMBL" id="BACD03000042">
    <property type="protein sequence ID" value="GAO51157.1"/>
    <property type="molecule type" value="Genomic_DNA"/>
</dbReference>
<evidence type="ECO:0000256" key="1">
    <source>
        <dbReference type="ARBA" id="ARBA00004141"/>
    </source>
</evidence>
<protein>
    <recommendedName>
        <fullName evidence="7">Major facilitator superfamily (MFS) profile domain-containing protein</fullName>
    </recommendedName>
</protein>
<evidence type="ECO:0000256" key="6">
    <source>
        <dbReference type="SAM" id="Phobius"/>
    </source>
</evidence>
<proteinExistence type="predicted"/>
<feature type="transmembrane region" description="Helical" evidence="6">
    <location>
        <begin position="329"/>
        <end position="349"/>
    </location>
</feature>
<keyword evidence="4 6" id="KW-0472">Membrane</keyword>
<feature type="transmembrane region" description="Helical" evidence="6">
    <location>
        <begin position="399"/>
        <end position="419"/>
    </location>
</feature>
<feature type="transmembrane region" description="Helical" evidence="6">
    <location>
        <begin position="233"/>
        <end position="251"/>
    </location>
</feature>
<evidence type="ECO:0000256" key="5">
    <source>
        <dbReference type="SAM" id="MobiDB-lite"/>
    </source>
</evidence>
<evidence type="ECO:0000256" key="4">
    <source>
        <dbReference type="ARBA" id="ARBA00023136"/>
    </source>
</evidence>
<dbReference type="OMA" id="GWSCFGV"/>
<dbReference type="Gene3D" id="1.20.1250.20">
    <property type="entry name" value="MFS general substrate transporter like domains"/>
    <property type="match status" value="2"/>
</dbReference>
<name>A0A0E9NMQ2_SAICN</name>
<reference evidence="8 9" key="3">
    <citation type="journal article" date="2015" name="Genome Announc.">
        <title>Draft Genome Sequence of the Archiascomycetous Yeast Saitoella complicata.</title>
        <authorList>
            <person name="Yamauchi K."/>
            <person name="Kondo S."/>
            <person name="Hamamoto M."/>
            <person name="Takahashi Y."/>
            <person name="Ogura Y."/>
            <person name="Hayashi T."/>
            <person name="Nishida H."/>
        </authorList>
    </citation>
    <scope>NUCLEOTIDE SEQUENCE [LARGE SCALE GENOMIC DNA]</scope>
    <source>
        <strain evidence="8 9">NRRL Y-17804</strain>
    </source>
</reference>
<feature type="transmembrane region" description="Helical" evidence="6">
    <location>
        <begin position="487"/>
        <end position="511"/>
    </location>
</feature>
<feature type="domain" description="Major facilitator superfamily (MFS) profile" evidence="7">
    <location>
        <begin position="134"/>
        <end position="588"/>
    </location>
</feature>
<feature type="transmembrane region" description="Helical" evidence="6">
    <location>
        <begin position="173"/>
        <end position="193"/>
    </location>
</feature>
<feature type="transmembrane region" description="Helical" evidence="6">
    <location>
        <begin position="523"/>
        <end position="544"/>
    </location>
</feature>
<comment type="caution">
    <text evidence="8">The sequence shown here is derived from an EMBL/GenBank/DDBJ whole genome shotgun (WGS) entry which is preliminary data.</text>
</comment>
<dbReference type="Pfam" id="PF07690">
    <property type="entry name" value="MFS_1"/>
    <property type="match status" value="1"/>
</dbReference>
<dbReference type="Proteomes" id="UP000033140">
    <property type="component" value="Unassembled WGS sequence"/>
</dbReference>
<feature type="transmembrane region" description="Helical" evidence="6">
    <location>
        <begin position="564"/>
        <end position="583"/>
    </location>
</feature>
<sequence length="617" mass="67211">MLARTTSIAQLLLAELESSRRIRSSGYLTATHTTPTEKKLKKQAPSKCYLRDKDDRIEGNCAMSTPATARSSTTVMPLSTDIERHDAELATSAPSTTNGHPDAIAEKSASDSAPLEPHHDDPISWMSFPHECVFIATLCCAQLMTQAALAQAITPLHIIGYAFGTSNPGELSWFAASYSLTVGTFILIAGRLGDMYGHKLVFVCGFAWFGLWSLISGLSGYSRSQVFFDICRALQGMGPAFVLPNALAIFGRFYALRPRRKEMVFALFGATAPTGFVVGSIFSALTAVEGGERGWAWTYYASAIFCVLLAVGSVWIIPHVPNDMDNTETFDYAGAVTGVVGLVLVNFAWNQGPVVGWNVPYTYILLIVGILFLCAFVWVEKRAKHPLVPFNALTSETGYVLACIWAGWSSFGIWVFYLWQFLQIERGVTPILATAMFTPVIISGLCAALVCGWLLSRIRTSVLMTISMVAFTVGNIMVAVAPVHQTYWALTFVAICIMPWGMDMSFPAATISLSNFMPRQHQGIAASLVNTVVNYSISIGLGVAGTVESRVNRDGTNGLKGYRSAWYTAIGFAGVGVAVMHVVDHIPTIEDQSPDPLMLIYLHRPRIYFNLPQPVPS</sequence>
<dbReference type="PANTHER" id="PTHR42718">
    <property type="entry name" value="MAJOR FACILITATOR SUPERFAMILY MULTIDRUG TRANSPORTER MFSC"/>
    <property type="match status" value="1"/>
</dbReference>
<reference evidence="8 9" key="2">
    <citation type="journal article" date="2014" name="J. Gen. Appl. Microbiol.">
        <title>The early diverging ascomycetous budding yeast Saitoella complicata has three histone deacetylases belonging to the Clr6, Hos2, and Rpd3 lineages.</title>
        <authorList>
            <person name="Nishida H."/>
            <person name="Matsumoto T."/>
            <person name="Kondo S."/>
            <person name="Hamamoto M."/>
            <person name="Yoshikawa H."/>
        </authorList>
    </citation>
    <scope>NUCLEOTIDE SEQUENCE [LARGE SCALE GENOMIC DNA]</scope>
    <source>
        <strain evidence="8 9">NRRL Y-17804</strain>
    </source>
</reference>
<feature type="transmembrane region" description="Helical" evidence="6">
    <location>
        <begin position="132"/>
        <end position="153"/>
    </location>
</feature>
<evidence type="ECO:0000313" key="8">
    <source>
        <dbReference type="EMBL" id="GAO51157.1"/>
    </source>
</evidence>
<organism evidence="8 9">
    <name type="scientific">Saitoella complicata (strain BCRC 22490 / CBS 7301 / JCM 7358 / NBRC 10748 / NRRL Y-17804)</name>
    <dbReference type="NCBI Taxonomy" id="698492"/>
    <lineage>
        <taxon>Eukaryota</taxon>
        <taxon>Fungi</taxon>
        <taxon>Dikarya</taxon>
        <taxon>Ascomycota</taxon>
        <taxon>Taphrinomycotina</taxon>
        <taxon>Taphrinomycotina incertae sedis</taxon>
        <taxon>Saitoella</taxon>
    </lineage>
</organism>
<feature type="transmembrane region" description="Helical" evidence="6">
    <location>
        <begin position="431"/>
        <end position="455"/>
    </location>
</feature>
<gene>
    <name evidence="8" type="ORF">G7K_5268-t1</name>
</gene>
<dbReference type="InterPro" id="IPR011701">
    <property type="entry name" value="MFS"/>
</dbReference>
<keyword evidence="9" id="KW-1185">Reference proteome</keyword>
<feature type="transmembrane region" description="Helical" evidence="6">
    <location>
        <begin position="361"/>
        <end position="379"/>
    </location>
</feature>
<evidence type="ECO:0000259" key="7">
    <source>
        <dbReference type="PROSITE" id="PS50850"/>
    </source>
</evidence>
<evidence type="ECO:0000256" key="2">
    <source>
        <dbReference type="ARBA" id="ARBA00022692"/>
    </source>
</evidence>
<dbReference type="STRING" id="698492.A0A0E9NMQ2"/>
<reference evidence="8 9" key="1">
    <citation type="journal article" date="2011" name="J. Gen. Appl. Microbiol.">
        <title>Draft genome sequencing of the enigmatic yeast Saitoella complicata.</title>
        <authorList>
            <person name="Nishida H."/>
            <person name="Hamamoto M."/>
            <person name="Sugiyama J."/>
        </authorList>
    </citation>
    <scope>NUCLEOTIDE SEQUENCE [LARGE SCALE GENOMIC DNA]</scope>
    <source>
        <strain evidence="8 9">NRRL Y-17804</strain>
    </source>
</reference>
<feature type="region of interest" description="Disordered" evidence="5">
    <location>
        <begin position="27"/>
        <end position="46"/>
    </location>
</feature>
<keyword evidence="3 6" id="KW-1133">Transmembrane helix</keyword>
<dbReference type="AlphaFoldDB" id="A0A0E9NMQ2"/>
<dbReference type="GO" id="GO:0022857">
    <property type="term" value="F:transmembrane transporter activity"/>
    <property type="evidence" value="ECO:0007669"/>
    <property type="project" value="InterPro"/>
</dbReference>
<dbReference type="CDD" id="cd17476">
    <property type="entry name" value="MFS_Amf1_MDR_like"/>
    <property type="match status" value="1"/>
</dbReference>
<evidence type="ECO:0000256" key="3">
    <source>
        <dbReference type="ARBA" id="ARBA00022989"/>
    </source>
</evidence>
<dbReference type="InterPro" id="IPR036259">
    <property type="entry name" value="MFS_trans_sf"/>
</dbReference>
<feature type="region of interest" description="Disordered" evidence="5">
    <location>
        <begin position="91"/>
        <end position="117"/>
    </location>
</feature>
<feature type="transmembrane region" description="Helical" evidence="6">
    <location>
        <begin position="462"/>
        <end position="481"/>
    </location>
</feature>
<dbReference type="SUPFAM" id="SSF103473">
    <property type="entry name" value="MFS general substrate transporter"/>
    <property type="match status" value="1"/>
</dbReference>
<dbReference type="GO" id="GO:0016020">
    <property type="term" value="C:membrane"/>
    <property type="evidence" value="ECO:0007669"/>
    <property type="project" value="UniProtKB-SubCell"/>
</dbReference>
<feature type="transmembrane region" description="Helical" evidence="6">
    <location>
        <begin position="297"/>
        <end position="317"/>
    </location>
</feature>
<feature type="transmembrane region" description="Helical" evidence="6">
    <location>
        <begin position="200"/>
        <end position="221"/>
    </location>
</feature>
<evidence type="ECO:0000313" key="9">
    <source>
        <dbReference type="Proteomes" id="UP000033140"/>
    </source>
</evidence>
<dbReference type="PANTHER" id="PTHR42718:SF1">
    <property type="entry name" value="LOW AFFINITY AMMONIUM TRANSPORTER"/>
    <property type="match status" value="1"/>
</dbReference>
<feature type="transmembrane region" description="Helical" evidence="6">
    <location>
        <begin position="263"/>
        <end position="285"/>
    </location>
</feature>
<accession>A0A0E9NMQ2</accession>
<dbReference type="PROSITE" id="PS50850">
    <property type="entry name" value="MFS"/>
    <property type="match status" value="1"/>
</dbReference>
<keyword evidence="2 6" id="KW-0812">Transmembrane</keyword>
<dbReference type="InterPro" id="IPR020846">
    <property type="entry name" value="MFS_dom"/>
</dbReference>
<comment type="subcellular location">
    <subcellularLocation>
        <location evidence="1">Membrane</location>
        <topology evidence="1">Multi-pass membrane protein</topology>
    </subcellularLocation>
</comment>